<evidence type="ECO:0000259" key="2">
    <source>
        <dbReference type="SMART" id="SM00852"/>
    </source>
</evidence>
<dbReference type="NCBIfam" id="TIGR00177">
    <property type="entry name" value="molyb_syn"/>
    <property type="match status" value="1"/>
</dbReference>
<protein>
    <recommendedName>
        <fullName evidence="1">Putative competence-damage inducible protein</fullName>
    </recommendedName>
</protein>
<dbReference type="Proteomes" id="UP001164803">
    <property type="component" value="Chromosome"/>
</dbReference>
<dbReference type="Gene3D" id="3.30.70.2860">
    <property type="match status" value="1"/>
</dbReference>
<dbReference type="EMBL" id="CP104064">
    <property type="protein sequence ID" value="WAH39219.1"/>
    <property type="molecule type" value="Genomic_DNA"/>
</dbReference>
<sequence length="427" mass="45926">MLVSDACRAELLAVGSEILLGQISNSHAQFISQELAKHGLYVYHHGAVGDNEARIQAAFEAAVKRSNVVIVTGGLGPTADDLTKEALAKFLGRDLVLSEEALAHLNQYFAGRNRKMPDENRKQAYCIDGGTLIPNENGTAPGQYIFARNVHFFLLPGPPLEMRPMLTKSVVPQLLSVFGGKQALISRVLHFCGIGESDVDEQVQDLTANENPTVAPLAGEGEMLLRITATSSTRDAALEAIASVETDIRSRFGPYIYGVDDDTLPSVVGRVLRERAETLAVAESCTGGMLAGLLTDIPGSSDYFLGGVVAYDNRVKESLLDVPSTVLERHGAVSEETAKAMAEGVRSRLVTTYGIGITGIAGPSGGTPEKPVGLVYVAVSDSFGTEVHRLQYRVSRTQVRVRTCKQALWRLLNRIQMRSSESPQSSS</sequence>
<reference evidence="3" key="1">
    <citation type="submission" date="2022-08" db="EMBL/GenBank/DDBJ databases">
        <title>Alicyclobacillus dauci DSM2870, complete genome.</title>
        <authorList>
            <person name="Wang Q."/>
            <person name="Cai R."/>
            <person name="Wang Z."/>
        </authorList>
    </citation>
    <scope>NUCLEOTIDE SEQUENCE</scope>
    <source>
        <strain evidence="3">DSM 28700</strain>
    </source>
</reference>
<dbReference type="PANTHER" id="PTHR13939">
    <property type="entry name" value="NICOTINAMIDE-NUCLEOTIDE AMIDOHYDROLASE PNCC"/>
    <property type="match status" value="1"/>
</dbReference>
<evidence type="ECO:0000313" key="4">
    <source>
        <dbReference type="Proteomes" id="UP001164803"/>
    </source>
</evidence>
<dbReference type="SUPFAM" id="SSF142433">
    <property type="entry name" value="CinA-like"/>
    <property type="match status" value="1"/>
</dbReference>
<gene>
    <name evidence="1" type="primary">cinA</name>
    <name evidence="3" type="ORF">NZD86_13645</name>
</gene>
<dbReference type="InterPro" id="IPR008136">
    <property type="entry name" value="CinA_C"/>
</dbReference>
<comment type="similarity">
    <text evidence="1">Belongs to the CinA family.</text>
</comment>
<dbReference type="Pfam" id="PF18146">
    <property type="entry name" value="CinA_KH"/>
    <property type="match status" value="1"/>
</dbReference>
<dbReference type="InterPro" id="IPR001453">
    <property type="entry name" value="MoaB/Mog_dom"/>
</dbReference>
<dbReference type="PANTHER" id="PTHR13939:SF0">
    <property type="entry name" value="NMN AMIDOHYDROLASE-LIKE PROTEIN YFAY"/>
    <property type="match status" value="1"/>
</dbReference>
<dbReference type="InterPro" id="IPR036425">
    <property type="entry name" value="MoaB/Mog-like_dom_sf"/>
</dbReference>
<organism evidence="3 4">
    <name type="scientific">Alicyclobacillus dauci</name>
    <dbReference type="NCBI Taxonomy" id="1475485"/>
    <lineage>
        <taxon>Bacteria</taxon>
        <taxon>Bacillati</taxon>
        <taxon>Bacillota</taxon>
        <taxon>Bacilli</taxon>
        <taxon>Bacillales</taxon>
        <taxon>Alicyclobacillaceae</taxon>
        <taxon>Alicyclobacillus</taxon>
    </lineage>
</organism>
<proteinExistence type="inferred from homology"/>
<dbReference type="Pfam" id="PF02464">
    <property type="entry name" value="CinA"/>
    <property type="match status" value="1"/>
</dbReference>
<dbReference type="NCBIfam" id="TIGR00199">
    <property type="entry name" value="PncC_domain"/>
    <property type="match status" value="1"/>
</dbReference>
<accession>A0ABY6Z8T3</accession>
<dbReference type="NCBIfam" id="NF001813">
    <property type="entry name" value="PRK00549.1"/>
    <property type="match status" value="1"/>
</dbReference>
<dbReference type="HAMAP" id="MF_00226_B">
    <property type="entry name" value="CinA_B"/>
    <property type="match status" value="1"/>
</dbReference>
<dbReference type="SMART" id="SM00852">
    <property type="entry name" value="MoCF_biosynth"/>
    <property type="match status" value="1"/>
</dbReference>
<name>A0ABY6Z8T3_9BACL</name>
<feature type="domain" description="MoaB/Mog" evidence="2">
    <location>
        <begin position="10"/>
        <end position="177"/>
    </location>
</feature>
<dbReference type="Pfam" id="PF00994">
    <property type="entry name" value="MoCF_biosynth"/>
    <property type="match status" value="1"/>
</dbReference>
<evidence type="ECO:0000313" key="3">
    <source>
        <dbReference type="EMBL" id="WAH39219.1"/>
    </source>
</evidence>
<dbReference type="SUPFAM" id="SSF53218">
    <property type="entry name" value="Molybdenum cofactor biosynthesis proteins"/>
    <property type="match status" value="1"/>
</dbReference>
<evidence type="ECO:0000256" key="1">
    <source>
        <dbReference type="HAMAP-Rule" id="MF_00226"/>
    </source>
</evidence>
<dbReference type="InterPro" id="IPR041424">
    <property type="entry name" value="CinA_KH"/>
</dbReference>
<dbReference type="InterPro" id="IPR036653">
    <property type="entry name" value="CinA-like_C"/>
</dbReference>
<dbReference type="PIRSF" id="PIRSF006728">
    <property type="entry name" value="CinA"/>
    <property type="match status" value="1"/>
</dbReference>
<dbReference type="Gene3D" id="3.40.980.10">
    <property type="entry name" value="MoaB/Mog-like domain"/>
    <property type="match status" value="1"/>
</dbReference>
<dbReference type="InterPro" id="IPR050101">
    <property type="entry name" value="CinA"/>
</dbReference>
<dbReference type="CDD" id="cd00885">
    <property type="entry name" value="cinA"/>
    <property type="match status" value="1"/>
</dbReference>
<dbReference type="NCBIfam" id="TIGR00200">
    <property type="entry name" value="cinA_nterm"/>
    <property type="match status" value="1"/>
</dbReference>
<dbReference type="InterPro" id="IPR008135">
    <property type="entry name" value="Competence-induced_CinA"/>
</dbReference>
<keyword evidence="4" id="KW-1185">Reference proteome</keyword>
<dbReference type="Gene3D" id="3.90.950.20">
    <property type="entry name" value="CinA-like"/>
    <property type="match status" value="1"/>
</dbReference>